<dbReference type="InterPro" id="IPR011701">
    <property type="entry name" value="MFS"/>
</dbReference>
<dbReference type="EMBL" id="PVXP01000053">
    <property type="protein sequence ID" value="PRR82589.1"/>
    <property type="molecule type" value="Genomic_DNA"/>
</dbReference>
<dbReference type="NCBIfam" id="TIGR00710">
    <property type="entry name" value="efflux_Bcr_CflA"/>
    <property type="match status" value="1"/>
</dbReference>
<keyword evidence="3 8" id="KW-0813">Transport</keyword>
<keyword evidence="7 8" id="KW-0472">Membrane</keyword>
<evidence type="ECO:0000256" key="3">
    <source>
        <dbReference type="ARBA" id="ARBA00022448"/>
    </source>
</evidence>
<dbReference type="InterPro" id="IPR036259">
    <property type="entry name" value="MFS_trans_sf"/>
</dbReference>
<keyword evidence="11" id="KW-1185">Reference proteome</keyword>
<dbReference type="PANTHER" id="PTHR23502">
    <property type="entry name" value="MAJOR FACILITATOR SUPERFAMILY"/>
    <property type="match status" value="1"/>
</dbReference>
<feature type="transmembrane region" description="Helical" evidence="8">
    <location>
        <begin position="5"/>
        <end position="23"/>
    </location>
</feature>
<evidence type="ECO:0000256" key="2">
    <source>
        <dbReference type="ARBA" id="ARBA00006236"/>
    </source>
</evidence>
<comment type="caution">
    <text evidence="10">The sequence shown here is derived from an EMBL/GenBank/DDBJ whole genome shotgun (WGS) entry which is preliminary data.</text>
</comment>
<feature type="transmembrane region" description="Helical" evidence="8">
    <location>
        <begin position="304"/>
        <end position="329"/>
    </location>
</feature>
<dbReference type="Pfam" id="PF07690">
    <property type="entry name" value="MFS_1"/>
    <property type="match status" value="1"/>
</dbReference>
<feature type="transmembrane region" description="Helical" evidence="8">
    <location>
        <begin position="367"/>
        <end position="388"/>
    </location>
</feature>
<evidence type="ECO:0000256" key="6">
    <source>
        <dbReference type="ARBA" id="ARBA00022989"/>
    </source>
</evidence>
<feature type="domain" description="Major facilitator superfamily (MFS) profile" evidence="9">
    <location>
        <begin position="5"/>
        <end position="392"/>
    </location>
</feature>
<dbReference type="PROSITE" id="PS50850">
    <property type="entry name" value="MFS"/>
    <property type="match status" value="1"/>
</dbReference>
<dbReference type="CDD" id="cd17320">
    <property type="entry name" value="MFS_MdfA_MDR_like"/>
    <property type="match status" value="1"/>
</dbReference>
<feature type="transmembrane region" description="Helical" evidence="8">
    <location>
        <begin position="75"/>
        <end position="97"/>
    </location>
</feature>
<comment type="caution">
    <text evidence="8">Lacks conserved residue(s) required for the propagation of feature annotation.</text>
</comment>
<feature type="transmembrane region" description="Helical" evidence="8">
    <location>
        <begin position="278"/>
        <end position="298"/>
    </location>
</feature>
<dbReference type="Gene3D" id="1.20.1720.10">
    <property type="entry name" value="Multidrug resistance protein D"/>
    <property type="match status" value="1"/>
</dbReference>
<evidence type="ECO:0000256" key="4">
    <source>
        <dbReference type="ARBA" id="ARBA00022475"/>
    </source>
</evidence>
<evidence type="ECO:0000256" key="7">
    <source>
        <dbReference type="ARBA" id="ARBA00023136"/>
    </source>
</evidence>
<dbReference type="InterPro" id="IPR020846">
    <property type="entry name" value="MFS_dom"/>
</dbReference>
<sequence>MDKKFLKLAIILGILAGLGPLVTDLYIPSLPTVSKFFNASTSITQLSLTTSLLGLAIGQVIIGPISDKTGRRKPLILSLIIFTFSSLLCPLTSSIYIFILMRFLQGLAGAGGIVISRAMARDIYSGKLLVQFFSMLMLVNGIAPIISPVLGAQLLKFVNWKGIFYILTVLGLLLCIMVWAGIKESLSLNMRTAGNLKNNFIGLLHLFKDDVFIGYTFIQGFILAGMFGYISASPFVIQDIYGLSAQQFSLCFAINGLGIVTMTQVSGHLAKKIALNKILGAGLLISLLGSLVLFSMTIVNGPLISILIPLFIVISSVGTITTTTGSLAMEPKGDEAGSASSLLGFIPFALGALASPLVGIAGEKTSVPMGAVILFCNAAAALIFIFIISKYKKQLNI</sequence>
<dbReference type="OrthoDB" id="9800416at2"/>
<protein>
    <recommendedName>
        <fullName evidence="8">Bcr/CflA family efflux transporter</fullName>
    </recommendedName>
</protein>
<dbReference type="FunFam" id="1.20.1720.10:FF:000005">
    <property type="entry name" value="Bcr/CflA family efflux transporter"/>
    <property type="match status" value="1"/>
</dbReference>
<dbReference type="RefSeq" id="WP_106010399.1">
    <property type="nucleotide sequence ID" value="NZ_JALCPJ010000069.1"/>
</dbReference>
<keyword evidence="6 8" id="KW-1133">Transmembrane helix</keyword>
<proteinExistence type="inferred from homology"/>
<dbReference type="Proteomes" id="UP000237798">
    <property type="component" value="Unassembled WGS sequence"/>
</dbReference>
<evidence type="ECO:0000256" key="8">
    <source>
        <dbReference type="RuleBase" id="RU365088"/>
    </source>
</evidence>
<dbReference type="GO" id="GO:0042910">
    <property type="term" value="F:xenobiotic transmembrane transporter activity"/>
    <property type="evidence" value="ECO:0007669"/>
    <property type="project" value="InterPro"/>
</dbReference>
<evidence type="ECO:0000256" key="5">
    <source>
        <dbReference type="ARBA" id="ARBA00022692"/>
    </source>
</evidence>
<feature type="transmembrane region" description="Helical" evidence="8">
    <location>
        <begin position="43"/>
        <end position="63"/>
    </location>
</feature>
<organism evidence="10 11">
    <name type="scientific">Clostridium luticellarii</name>
    <dbReference type="NCBI Taxonomy" id="1691940"/>
    <lineage>
        <taxon>Bacteria</taxon>
        <taxon>Bacillati</taxon>
        <taxon>Bacillota</taxon>
        <taxon>Clostridia</taxon>
        <taxon>Eubacteriales</taxon>
        <taxon>Clostridiaceae</taxon>
        <taxon>Clostridium</taxon>
    </lineage>
</organism>
<dbReference type="SUPFAM" id="SSF103473">
    <property type="entry name" value="MFS general substrate transporter"/>
    <property type="match status" value="1"/>
</dbReference>
<feature type="transmembrane region" description="Helical" evidence="8">
    <location>
        <begin position="132"/>
        <end position="150"/>
    </location>
</feature>
<evidence type="ECO:0000259" key="9">
    <source>
        <dbReference type="PROSITE" id="PS50850"/>
    </source>
</evidence>
<dbReference type="InterPro" id="IPR004812">
    <property type="entry name" value="Efflux_drug-R_Bcr/CmlA"/>
</dbReference>
<accession>A0A2T0BFD1</accession>
<dbReference type="AlphaFoldDB" id="A0A2T0BFD1"/>
<gene>
    <name evidence="10" type="primary">bcr</name>
    <name evidence="10" type="ORF">CLLU_28120</name>
</gene>
<reference evidence="10 11" key="1">
    <citation type="submission" date="2018-03" db="EMBL/GenBank/DDBJ databases">
        <title>Genome sequence of Clostridium luticellarii DSM 29923.</title>
        <authorList>
            <person name="Poehlein A."/>
            <person name="Daniel R."/>
        </authorList>
    </citation>
    <scope>NUCLEOTIDE SEQUENCE [LARGE SCALE GENOMIC DNA]</scope>
    <source>
        <strain evidence="10 11">DSM 29923</strain>
    </source>
</reference>
<feature type="transmembrane region" description="Helical" evidence="8">
    <location>
        <begin position="212"/>
        <end position="232"/>
    </location>
</feature>
<keyword evidence="5 8" id="KW-0812">Transmembrane</keyword>
<dbReference type="GO" id="GO:1990961">
    <property type="term" value="P:xenobiotic detoxification by transmembrane export across the plasma membrane"/>
    <property type="evidence" value="ECO:0007669"/>
    <property type="project" value="InterPro"/>
</dbReference>
<evidence type="ECO:0000313" key="11">
    <source>
        <dbReference type="Proteomes" id="UP000237798"/>
    </source>
</evidence>
<name>A0A2T0BFD1_9CLOT</name>
<evidence type="ECO:0000313" key="10">
    <source>
        <dbReference type="EMBL" id="PRR82589.1"/>
    </source>
</evidence>
<keyword evidence="4 8" id="KW-1003">Cell membrane</keyword>
<dbReference type="PANTHER" id="PTHR23502:SF132">
    <property type="entry name" value="POLYAMINE TRANSPORTER 2-RELATED"/>
    <property type="match status" value="1"/>
</dbReference>
<dbReference type="GO" id="GO:0005886">
    <property type="term" value="C:plasma membrane"/>
    <property type="evidence" value="ECO:0007669"/>
    <property type="project" value="UniProtKB-SubCell"/>
</dbReference>
<feature type="transmembrane region" description="Helical" evidence="8">
    <location>
        <begin position="244"/>
        <end position="266"/>
    </location>
</feature>
<feature type="transmembrane region" description="Helical" evidence="8">
    <location>
        <begin position="162"/>
        <end position="182"/>
    </location>
</feature>
<comment type="similarity">
    <text evidence="2 8">Belongs to the major facilitator superfamily. Bcr/CmlA family.</text>
</comment>
<comment type="subcellular location">
    <subcellularLocation>
        <location evidence="1 8">Cell membrane</location>
        <topology evidence="1 8">Multi-pass membrane protein</topology>
    </subcellularLocation>
</comment>
<feature type="transmembrane region" description="Helical" evidence="8">
    <location>
        <begin position="341"/>
        <end position="361"/>
    </location>
</feature>
<evidence type="ECO:0000256" key="1">
    <source>
        <dbReference type="ARBA" id="ARBA00004651"/>
    </source>
</evidence>